<protein>
    <submittedName>
        <fullName evidence="2">Membrane protein</fullName>
    </submittedName>
</protein>
<evidence type="ECO:0000313" key="3">
    <source>
        <dbReference type="Proteomes" id="UP001257659"/>
    </source>
</evidence>
<gene>
    <name evidence="2" type="ORF">GGR31_001321</name>
</gene>
<evidence type="ECO:0000313" key="2">
    <source>
        <dbReference type="EMBL" id="MDR6300690.1"/>
    </source>
</evidence>
<comment type="caution">
    <text evidence="2">The sequence shown here is derived from an EMBL/GenBank/DDBJ whole genome shotgun (WGS) entry which is preliminary data.</text>
</comment>
<feature type="transmembrane region" description="Helical" evidence="1">
    <location>
        <begin position="7"/>
        <end position="25"/>
    </location>
</feature>
<accession>A0ABU1K4Z7</accession>
<keyword evidence="1" id="KW-0472">Membrane</keyword>
<dbReference type="RefSeq" id="WP_309727585.1">
    <property type="nucleotide sequence ID" value="NZ_JAVDQA010000002.1"/>
</dbReference>
<keyword evidence="1" id="KW-1133">Transmembrane helix</keyword>
<keyword evidence="3" id="KW-1185">Reference proteome</keyword>
<feature type="transmembrane region" description="Helical" evidence="1">
    <location>
        <begin position="31"/>
        <end position="49"/>
    </location>
</feature>
<organism evidence="2 3">
    <name type="scientific">Mesonia maritima</name>
    <dbReference type="NCBI Taxonomy" id="1793873"/>
    <lineage>
        <taxon>Bacteria</taxon>
        <taxon>Pseudomonadati</taxon>
        <taxon>Bacteroidota</taxon>
        <taxon>Flavobacteriia</taxon>
        <taxon>Flavobacteriales</taxon>
        <taxon>Flavobacteriaceae</taxon>
        <taxon>Mesonia</taxon>
    </lineage>
</organism>
<proteinExistence type="predicted"/>
<sequence>MKKALPYIYHILCSLVIILLFISLSKYVFKIELTPILIAISTGIIFLLTPKFNSIETQSGTKIQVKWFLFKKPKFI</sequence>
<reference evidence="2 3" key="1">
    <citation type="submission" date="2023-07" db="EMBL/GenBank/DDBJ databases">
        <title>Genomic Encyclopedia of Type Strains, Phase IV (KMG-IV): sequencing the most valuable type-strain genomes for metagenomic binning, comparative biology and taxonomic classification.</title>
        <authorList>
            <person name="Goeker M."/>
        </authorList>
    </citation>
    <scope>NUCLEOTIDE SEQUENCE [LARGE SCALE GENOMIC DNA]</scope>
    <source>
        <strain evidence="2 3">DSM 102814</strain>
    </source>
</reference>
<dbReference type="EMBL" id="JAVDQA010000002">
    <property type="protein sequence ID" value="MDR6300690.1"/>
    <property type="molecule type" value="Genomic_DNA"/>
</dbReference>
<evidence type="ECO:0000256" key="1">
    <source>
        <dbReference type="SAM" id="Phobius"/>
    </source>
</evidence>
<dbReference type="Proteomes" id="UP001257659">
    <property type="component" value="Unassembled WGS sequence"/>
</dbReference>
<keyword evidence="1" id="KW-0812">Transmembrane</keyword>
<name>A0ABU1K4Z7_9FLAO</name>